<keyword evidence="10" id="KW-1185">Reference proteome</keyword>
<name>E6U843_ETHHY</name>
<dbReference type="GO" id="GO:0006508">
    <property type="term" value="P:proteolysis"/>
    <property type="evidence" value="ECO:0007669"/>
    <property type="project" value="UniProtKB-KW"/>
</dbReference>
<evidence type="ECO:0000256" key="3">
    <source>
        <dbReference type="ARBA" id="ARBA00022723"/>
    </source>
</evidence>
<dbReference type="AlphaFoldDB" id="E6U843"/>
<keyword evidence="2" id="KW-0645">Protease</keyword>
<dbReference type="InterPro" id="IPR025657">
    <property type="entry name" value="RadC_JAB"/>
</dbReference>
<keyword evidence="5" id="KW-0862">Zinc</keyword>
<dbReference type="PROSITE" id="PS50249">
    <property type="entry name" value="MPN"/>
    <property type="match status" value="1"/>
</dbReference>
<evidence type="ECO:0000256" key="1">
    <source>
        <dbReference type="ARBA" id="ARBA00010243"/>
    </source>
</evidence>
<dbReference type="GO" id="GO:0046872">
    <property type="term" value="F:metal ion binding"/>
    <property type="evidence" value="ECO:0007669"/>
    <property type="project" value="UniProtKB-KW"/>
</dbReference>
<dbReference type="Proteomes" id="UP000001551">
    <property type="component" value="Chromosome"/>
</dbReference>
<evidence type="ECO:0000256" key="7">
    <source>
        <dbReference type="RuleBase" id="RU003797"/>
    </source>
</evidence>
<evidence type="ECO:0000313" key="9">
    <source>
        <dbReference type="EMBL" id="ADU27062.1"/>
    </source>
</evidence>
<evidence type="ECO:0000256" key="5">
    <source>
        <dbReference type="ARBA" id="ARBA00022833"/>
    </source>
</evidence>
<reference evidence="9 10" key="1">
    <citation type="submission" date="2010-12" db="EMBL/GenBank/DDBJ databases">
        <title>Complete sequence of Ethanoligenens harbinense YUAN-3.</title>
        <authorList>
            <person name="Lucas S."/>
            <person name="Copeland A."/>
            <person name="Lapidus A."/>
            <person name="Cheng J.-F."/>
            <person name="Bruce D."/>
            <person name="Goodwin L."/>
            <person name="Pitluck S."/>
            <person name="Chertkov O."/>
            <person name="Misra M."/>
            <person name="Detter J.C."/>
            <person name="Han C."/>
            <person name="Tapia R."/>
            <person name="Land M."/>
            <person name="Hauser L."/>
            <person name="Jeffries C."/>
            <person name="Kyrpides N."/>
            <person name="Ivanova N."/>
            <person name="Mikhailova N."/>
            <person name="Wang A."/>
            <person name="Mouttaki H."/>
            <person name="He Z."/>
            <person name="Zhou J."/>
            <person name="Hemme C.L."/>
            <person name="Woyke T."/>
        </authorList>
    </citation>
    <scope>NUCLEOTIDE SEQUENCE [LARGE SCALE GENOMIC DNA]</scope>
    <source>
        <strain evidence="10">DSM 18485 / JCM 12961 / CGMCC 1.5033 / YUAN-3</strain>
    </source>
</reference>
<dbReference type="RefSeq" id="WP_013485417.1">
    <property type="nucleotide sequence ID" value="NC_014828.1"/>
</dbReference>
<dbReference type="PANTHER" id="PTHR30471:SF3">
    <property type="entry name" value="UPF0758 PROTEIN YEES-RELATED"/>
    <property type="match status" value="1"/>
</dbReference>
<evidence type="ECO:0000259" key="8">
    <source>
        <dbReference type="PROSITE" id="PS50249"/>
    </source>
</evidence>
<dbReference type="PANTHER" id="PTHR30471">
    <property type="entry name" value="DNA REPAIR PROTEIN RADC"/>
    <property type="match status" value="1"/>
</dbReference>
<dbReference type="Pfam" id="PF04002">
    <property type="entry name" value="RadC"/>
    <property type="match status" value="1"/>
</dbReference>
<sequence length="242" mass="26672">MKQKEGNAHEGHRERLKARFAAEGLDHFEPHVILEMILFYSLPRRDTNELSHRLLDAFGGSLSSVFDAPLEELQKVPGIGQNTAILLKLFPEVCRRYLMDLSDAGRIVRDSEDAAKYLLPFFMGRTAEIVALMCIDGKGKVLFCGQVFEGSVNAASVSVRRIVEIVVRYAATDVILAHNHPGGLAIPSEEDVHVTAQVADALRTVDIRLLDHLIIAGKDWVSLAATPTTGHLFAVRDGFAVF</sequence>
<dbReference type="KEGG" id="eha:Ethha_1526"/>
<dbReference type="STRING" id="663278.Ethha_1526"/>
<dbReference type="Gene3D" id="3.40.140.10">
    <property type="entry name" value="Cytidine Deaminase, domain 2"/>
    <property type="match status" value="1"/>
</dbReference>
<dbReference type="CDD" id="cd08071">
    <property type="entry name" value="MPN_DUF2466"/>
    <property type="match status" value="1"/>
</dbReference>
<dbReference type="Gene3D" id="1.10.150.20">
    <property type="entry name" value="5' to 3' exonuclease, C-terminal subdomain"/>
    <property type="match status" value="1"/>
</dbReference>
<dbReference type="eggNOG" id="COG2003">
    <property type="taxonomic scope" value="Bacteria"/>
</dbReference>
<evidence type="ECO:0000256" key="4">
    <source>
        <dbReference type="ARBA" id="ARBA00022801"/>
    </source>
</evidence>
<dbReference type="EMBL" id="CP002400">
    <property type="protein sequence ID" value="ADU27062.1"/>
    <property type="molecule type" value="Genomic_DNA"/>
</dbReference>
<evidence type="ECO:0000256" key="6">
    <source>
        <dbReference type="ARBA" id="ARBA00023049"/>
    </source>
</evidence>
<keyword evidence="3" id="KW-0479">Metal-binding</keyword>
<dbReference type="SUPFAM" id="SSF47781">
    <property type="entry name" value="RuvA domain 2-like"/>
    <property type="match status" value="1"/>
</dbReference>
<comment type="similarity">
    <text evidence="1 7">Belongs to the UPF0758 family.</text>
</comment>
<dbReference type="InterPro" id="IPR037518">
    <property type="entry name" value="MPN"/>
</dbReference>
<dbReference type="HOGENOM" id="CLU_073529_0_0_9"/>
<gene>
    <name evidence="9" type="ordered locus">Ethha_1526</name>
</gene>
<dbReference type="GO" id="GO:0008237">
    <property type="term" value="F:metallopeptidase activity"/>
    <property type="evidence" value="ECO:0007669"/>
    <property type="project" value="UniProtKB-KW"/>
</dbReference>
<proteinExistence type="inferred from homology"/>
<accession>E6U843</accession>
<dbReference type="InterPro" id="IPR001405">
    <property type="entry name" value="UPF0758"/>
</dbReference>
<organism evidence="9 10">
    <name type="scientific">Ethanoligenens harbinense (strain DSM 18485 / JCM 12961 / CGMCC 1.5033 / YUAN-3)</name>
    <dbReference type="NCBI Taxonomy" id="663278"/>
    <lineage>
        <taxon>Bacteria</taxon>
        <taxon>Bacillati</taxon>
        <taxon>Bacillota</taxon>
        <taxon>Clostridia</taxon>
        <taxon>Eubacteriales</taxon>
        <taxon>Oscillospiraceae</taxon>
        <taxon>Ethanoligenens</taxon>
    </lineage>
</organism>
<dbReference type="InterPro" id="IPR010994">
    <property type="entry name" value="RuvA_2-like"/>
</dbReference>
<protein>
    <submittedName>
        <fullName evidence="9">DNA repair protein RadC</fullName>
    </submittedName>
</protein>
<feature type="domain" description="MPN" evidence="8">
    <location>
        <begin position="107"/>
        <end position="229"/>
    </location>
</feature>
<evidence type="ECO:0000313" key="10">
    <source>
        <dbReference type="Proteomes" id="UP000001551"/>
    </source>
</evidence>
<keyword evidence="4" id="KW-0378">Hydrolase</keyword>
<evidence type="ECO:0000256" key="2">
    <source>
        <dbReference type="ARBA" id="ARBA00022670"/>
    </source>
</evidence>
<keyword evidence="6" id="KW-0482">Metalloprotease</keyword>
<dbReference type="NCBIfam" id="TIGR00608">
    <property type="entry name" value="radc"/>
    <property type="match status" value="1"/>
</dbReference>